<sequence length="307" mass="36002">MENKKILEKLKKSCSYSSHISLPSKIDFYLNNNELNLVMSEECVVENMQENNAAFEGWCVTLIRWLKEDINKVILKWSEPDNLDNQHYQRFLYRVKNFNNMYSWFEIENHQYLNHLKLKFNSKNNYYINVPGEREIEENNNKLDNEKNVESVLAAAGINTETKDILKKENLSFQLPVGVFNKKPIKDENRIFPGGKSAIDLFGVESDTTYIFELKVNSKMIGILTQIYFYSMIVKAIQKNNLKPAEKNDSIEKIRATDKLSAYMIADEFHPLIDNKVLDIMNEGIEEIEFKALNFILNKFSLSYFDR</sequence>
<evidence type="ECO:0000313" key="2">
    <source>
        <dbReference type="EMBL" id="TDP88626.1"/>
    </source>
</evidence>
<proteinExistence type="predicted"/>
<dbReference type="OrthoDB" id="1093522at2"/>
<dbReference type="Proteomes" id="UP000244089">
    <property type="component" value="Unassembled WGS sequence"/>
</dbReference>
<protein>
    <submittedName>
        <fullName evidence="1">Uncharacterized protein</fullName>
    </submittedName>
</protein>
<evidence type="ECO:0000313" key="3">
    <source>
        <dbReference type="Proteomes" id="UP000244089"/>
    </source>
</evidence>
<reference evidence="1 3" key="1">
    <citation type="submission" date="2018-04" db="EMBL/GenBank/DDBJ databases">
        <title>Subsurface microbial communities from deep shales in Ohio and West Virginia, USA.</title>
        <authorList>
            <person name="Wrighton K."/>
        </authorList>
    </citation>
    <scope>NUCLEOTIDE SEQUENCE [LARGE SCALE GENOMIC DNA]</scope>
    <source>
        <strain evidence="2 4">MSL 7</strain>
        <strain evidence="1 3">WC1</strain>
    </source>
</reference>
<accession>A0A2T5RHY6</accession>
<evidence type="ECO:0000313" key="1">
    <source>
        <dbReference type="EMBL" id="PTV97768.1"/>
    </source>
</evidence>
<organism evidence="1 3">
    <name type="scientific">Halanaerobium saccharolyticum</name>
    <dbReference type="NCBI Taxonomy" id="43595"/>
    <lineage>
        <taxon>Bacteria</taxon>
        <taxon>Bacillati</taxon>
        <taxon>Bacillota</taxon>
        <taxon>Clostridia</taxon>
        <taxon>Halanaerobiales</taxon>
        <taxon>Halanaerobiaceae</taxon>
        <taxon>Halanaerobium</taxon>
    </lineage>
</organism>
<dbReference type="EMBL" id="QAXS01000023">
    <property type="protein sequence ID" value="PTV97768.1"/>
    <property type="molecule type" value="Genomic_DNA"/>
</dbReference>
<dbReference type="Proteomes" id="UP000295176">
    <property type="component" value="Unassembled WGS sequence"/>
</dbReference>
<evidence type="ECO:0000313" key="4">
    <source>
        <dbReference type="Proteomes" id="UP000295176"/>
    </source>
</evidence>
<comment type="caution">
    <text evidence="1">The sequence shown here is derived from an EMBL/GenBank/DDBJ whole genome shotgun (WGS) entry which is preliminary data.</text>
</comment>
<dbReference type="EMBL" id="SNXX01000036">
    <property type="protein sequence ID" value="TDP88626.1"/>
    <property type="molecule type" value="Genomic_DNA"/>
</dbReference>
<dbReference type="RefSeq" id="WP_108141081.1">
    <property type="nucleotide sequence ID" value="NZ_QAXS01000023.1"/>
</dbReference>
<name>A0A2T5RHY6_9FIRM</name>
<gene>
    <name evidence="2" type="ORF">C7957_1363</name>
    <name evidence="1" type="ORF">C8C76_12319</name>
</gene>
<dbReference type="AlphaFoldDB" id="A0A2T5RHY6"/>